<keyword evidence="19" id="KW-1185">Reference proteome</keyword>
<dbReference type="InterPro" id="IPR001646">
    <property type="entry name" value="5peptide_repeat"/>
</dbReference>
<evidence type="ECO:0000256" key="14">
    <source>
        <dbReference type="ARBA" id="ARBA00030158"/>
    </source>
</evidence>
<evidence type="ECO:0000256" key="1">
    <source>
        <dbReference type="ARBA" id="ARBA00000885"/>
    </source>
</evidence>
<comment type="similarity">
    <text evidence="4">Belongs to the SopA E3 ligase family.</text>
</comment>
<evidence type="ECO:0000313" key="18">
    <source>
        <dbReference type="EMBL" id="OON36473.1"/>
    </source>
</evidence>
<evidence type="ECO:0000256" key="10">
    <source>
        <dbReference type="ARBA" id="ARBA00022786"/>
    </source>
</evidence>
<evidence type="ECO:0000256" key="12">
    <source>
        <dbReference type="ARBA" id="ARBA00023026"/>
    </source>
</evidence>
<evidence type="ECO:0000256" key="3">
    <source>
        <dbReference type="ARBA" id="ARBA00004613"/>
    </source>
</evidence>
<comment type="caution">
    <text evidence="18">The sequence shown here is derived from an EMBL/GenBank/DDBJ whole genome shotgun (WGS) entry which is preliminary data.</text>
</comment>
<dbReference type="GO" id="GO:0005576">
    <property type="term" value="C:extracellular region"/>
    <property type="evidence" value="ECO:0007669"/>
    <property type="project" value="UniProtKB-SubCell"/>
</dbReference>
<dbReference type="GO" id="GO:0016567">
    <property type="term" value="P:protein ubiquitination"/>
    <property type="evidence" value="ECO:0007669"/>
    <property type="project" value="InterPro"/>
</dbReference>
<evidence type="ECO:0000259" key="16">
    <source>
        <dbReference type="Pfam" id="PF13979"/>
    </source>
</evidence>
<reference evidence="18 19" key="1">
    <citation type="submission" date="2016-12" db="EMBL/GenBank/DDBJ databases">
        <title>Izhakiella australiana sp. nov. of genus Izhakiella isolated from Australian desert.</title>
        <authorList>
            <person name="Ji M."/>
        </authorList>
    </citation>
    <scope>NUCLEOTIDE SEQUENCE [LARGE SCALE GENOMIC DNA]</scope>
    <source>
        <strain evidence="18 19">D4N98</strain>
        <plasmid evidence="18">unnamed</plasmid>
    </source>
</reference>
<protein>
    <recommendedName>
        <fullName evidence="6">E3 ubiquitin-protein ligase SopA</fullName>
        <ecNumber evidence="5">2.3.2.26</ecNumber>
    </recommendedName>
    <alternativeName>
        <fullName evidence="15">HECT-type E3 ubiquitin transferase SopA</fullName>
    </alternativeName>
    <alternativeName>
        <fullName evidence="13">Salmonella outer protein A</fullName>
    </alternativeName>
    <alternativeName>
        <fullName evidence="14">Secreted effector protein SopA</fullName>
    </alternativeName>
</protein>
<proteinExistence type="inferred from homology"/>
<geneLocation type="plasmid" evidence="18">
    <name>unnamed</name>
</geneLocation>
<sequence length="953" mass="103371">MRINPEQRSADRLMAVVADTLSPPRTLLGRITSVCNVMTTPGASKLQGDIRDGIKDIRLGQHLIQIRSLPRPGNYSVEVRKPGVSNTVYSKKILDKAELTDRAVELRKKIAKSKPFHKPLRGEFYDVNGRVNLQGACLPSIDLAESDLKGINLQDAHLRGANLRGANLIGADLSRADLISADLSGADLRGSNLKGANLNSANLDGVKLGGADLRGTSLCYSSLRGINLSGVDLSGVNLSGVNLSGANLSGANLSGADLHGADLCGANLCGASLRNADLHKAELGNANLSGANLSDVNLRGADLRGTNLMNTDLRKADLREADLGSAKLSGANLSGANLSNAKLWGTNLKGANLEGTDLRWAELSGASLSGASLRNASLWGTNLMNTDLRNTDLKEVLQKNRNLSGANLSGADLHGADLSGTNLSGANLRGANLSGVNLSEVNLRNADLSGANLTGTKLRGYGESWLPRGTERYQPVLSGANLNGASLDWEQLLSIDPDSFTCEGALLHFPQWDNDNLDVHLNHINNTADGSWLTRMDRIADRHAGLKLHMARELVRSLRDARADTSAVALPLMDVLSKSPYNQDAEINGWMDTVCEKYLQQYNRLPLPGNEGVLNQSFNLFAQKPEMMLTHNGAFIQVIALGMSASSSPAMKEKAASLYTKYLEHDQIKPYCGTSFFGDFSQKPDWEDEDAVNYILVASGQGARSGAFSTMLLSQNSLKNMLRPGPDSAWDKFYLYRGPEHCLTQDEFPAPGELFARDFPLFQDSYQYAHKKARFGLLLKALNLGSLHEAFVTATGKRTSATKLVDTDSQRSLSDIFTPKLRFAAESGRCRLSDAHYDEVIRTYGLGDAGDKDKSRTLLCLAAVFTRYSSSYIFGTHDDSPQLLRNYAYALMDKAHSLDASLLTPEVFKDWEKRLLGLDRAFACSEVLSRMMTGHINSQFPEVLADIMPPAWR</sequence>
<dbReference type="AlphaFoldDB" id="A0A1S8YCM2"/>
<evidence type="ECO:0000256" key="8">
    <source>
        <dbReference type="ARBA" id="ARBA00022679"/>
    </source>
</evidence>
<dbReference type="InterPro" id="IPR038270">
    <property type="entry name" value="SopA-like_catalytic_sf"/>
</dbReference>
<keyword evidence="7" id="KW-0964">Secreted</keyword>
<dbReference type="SUPFAM" id="SSF141571">
    <property type="entry name" value="Pentapeptide repeat-like"/>
    <property type="match status" value="3"/>
</dbReference>
<evidence type="ECO:0000313" key="19">
    <source>
        <dbReference type="Proteomes" id="UP000190667"/>
    </source>
</evidence>
<dbReference type="InterPro" id="IPR025726">
    <property type="entry name" value="SopA-like_central"/>
</dbReference>
<dbReference type="Gene3D" id="1.10.4140.10">
    <property type="entry name" value="effector protein (NleL)"/>
    <property type="match status" value="1"/>
</dbReference>
<dbReference type="EMBL" id="MRUL01000025">
    <property type="protein sequence ID" value="OON36473.1"/>
    <property type="molecule type" value="Genomic_DNA"/>
</dbReference>
<keyword evidence="9" id="KW-0677">Repeat</keyword>
<feature type="domain" description="E3 ubiquitin ligase SopA-like central" evidence="17">
    <location>
        <begin position="546"/>
        <end position="672"/>
    </location>
</feature>
<dbReference type="Proteomes" id="UP000190667">
    <property type="component" value="Unassembled WGS sequence"/>
</dbReference>
<accession>A0A1S8YCM2</accession>
<evidence type="ECO:0000256" key="15">
    <source>
        <dbReference type="ARBA" id="ARBA00032669"/>
    </source>
</evidence>
<evidence type="ECO:0000256" key="9">
    <source>
        <dbReference type="ARBA" id="ARBA00022737"/>
    </source>
</evidence>
<evidence type="ECO:0000256" key="6">
    <source>
        <dbReference type="ARBA" id="ARBA00021624"/>
    </source>
</evidence>
<dbReference type="GO" id="GO:0061630">
    <property type="term" value="F:ubiquitin protein ligase activity"/>
    <property type="evidence" value="ECO:0007669"/>
    <property type="project" value="UniProtKB-EC"/>
</dbReference>
<feature type="domain" description="E3 ubiquitin-protein ligase SopA-like catalytic" evidence="16">
    <location>
        <begin position="785"/>
        <end position="953"/>
    </location>
</feature>
<evidence type="ECO:0000256" key="7">
    <source>
        <dbReference type="ARBA" id="ARBA00022525"/>
    </source>
</evidence>
<evidence type="ECO:0000256" key="13">
    <source>
        <dbReference type="ARBA" id="ARBA00029915"/>
    </source>
</evidence>
<dbReference type="Pfam" id="PF00805">
    <property type="entry name" value="Pentapeptide"/>
    <property type="match status" value="6"/>
</dbReference>
<keyword evidence="8" id="KW-0808">Transferase</keyword>
<comment type="catalytic activity">
    <reaction evidence="1">
        <text>S-ubiquitinyl-[E2 ubiquitin-conjugating enzyme]-L-cysteine + [acceptor protein]-L-lysine = [E2 ubiquitin-conjugating enzyme]-L-cysteine + N(6)-ubiquitinyl-[acceptor protein]-L-lysine.</text>
        <dbReference type="EC" id="2.3.2.26"/>
    </reaction>
</comment>
<dbReference type="Gene3D" id="3.40.1850.10">
    <property type="entry name" value="HECT-like ubiquitin ligase"/>
    <property type="match status" value="1"/>
</dbReference>
<evidence type="ECO:0000259" key="17">
    <source>
        <dbReference type="Pfam" id="PF13981"/>
    </source>
</evidence>
<dbReference type="Gene3D" id="2.160.20.80">
    <property type="entry name" value="E3 ubiquitin-protein ligase SopA"/>
    <property type="match status" value="4"/>
</dbReference>
<dbReference type="Gene3D" id="1.25.40.300">
    <property type="entry name" value="Putative secreted effector protein"/>
    <property type="match status" value="1"/>
</dbReference>
<organism evidence="18 19">
    <name type="scientific">Izhakiella australiensis</name>
    <dbReference type="NCBI Taxonomy" id="1926881"/>
    <lineage>
        <taxon>Bacteria</taxon>
        <taxon>Pseudomonadati</taxon>
        <taxon>Pseudomonadota</taxon>
        <taxon>Gammaproteobacteria</taxon>
        <taxon>Enterobacterales</taxon>
        <taxon>Erwiniaceae</taxon>
        <taxon>Izhakiella</taxon>
    </lineage>
</organism>
<evidence type="ECO:0000256" key="5">
    <source>
        <dbReference type="ARBA" id="ARBA00012485"/>
    </source>
</evidence>
<gene>
    <name evidence="18" type="ORF">BTJ39_21615</name>
</gene>
<keyword evidence="18" id="KW-0614">Plasmid</keyword>
<dbReference type="Pfam" id="PF13979">
    <property type="entry name" value="SopA_C"/>
    <property type="match status" value="1"/>
</dbReference>
<dbReference type="EC" id="2.3.2.26" evidence="5"/>
<keyword evidence="10" id="KW-0833">Ubl conjugation pathway</keyword>
<evidence type="ECO:0000256" key="11">
    <source>
        <dbReference type="ARBA" id="ARBA00022843"/>
    </source>
</evidence>
<comment type="subcellular location">
    <subcellularLocation>
        <location evidence="2">Host cell</location>
    </subcellularLocation>
    <subcellularLocation>
        <location evidence="3">Secreted</location>
    </subcellularLocation>
</comment>
<dbReference type="PANTHER" id="PTHR47485:SF1">
    <property type="entry name" value="THYLAKOID LUMENAL 17.4 KDA PROTEIN, CHLOROPLASTIC"/>
    <property type="match status" value="1"/>
</dbReference>
<dbReference type="Pfam" id="PF13981">
    <property type="entry name" value="SopA"/>
    <property type="match status" value="1"/>
</dbReference>
<name>A0A1S8YCM2_9GAMM</name>
<keyword evidence="11" id="KW-0832">Ubl conjugation</keyword>
<dbReference type="GO" id="GO:0043657">
    <property type="term" value="C:host cell"/>
    <property type="evidence" value="ECO:0007669"/>
    <property type="project" value="UniProtKB-SubCell"/>
</dbReference>
<keyword evidence="12" id="KW-0843">Virulence</keyword>
<dbReference type="OrthoDB" id="237820at2"/>
<dbReference type="InterPro" id="IPR025725">
    <property type="entry name" value="SopA-like_cat"/>
</dbReference>
<dbReference type="PANTHER" id="PTHR47485">
    <property type="entry name" value="THYLAKOID LUMENAL 17.4 KDA PROTEIN, CHLOROPLASTIC"/>
    <property type="match status" value="1"/>
</dbReference>
<evidence type="ECO:0000256" key="4">
    <source>
        <dbReference type="ARBA" id="ARBA00006549"/>
    </source>
</evidence>
<evidence type="ECO:0000256" key="2">
    <source>
        <dbReference type="ARBA" id="ARBA00004340"/>
    </source>
</evidence>